<organism evidence="2 3">
    <name type="scientific">Mycoplasmopsis columboralis</name>
    <dbReference type="NCBI Taxonomy" id="171282"/>
    <lineage>
        <taxon>Bacteria</taxon>
        <taxon>Bacillati</taxon>
        <taxon>Mycoplasmatota</taxon>
        <taxon>Mycoplasmoidales</taxon>
        <taxon>Metamycoplasmataceae</taxon>
        <taxon>Mycoplasmopsis</taxon>
    </lineage>
</organism>
<feature type="transmembrane region" description="Helical" evidence="1">
    <location>
        <begin position="93"/>
        <end position="126"/>
    </location>
</feature>
<dbReference type="AlphaFoldDB" id="A0A449B7L9"/>
<sequence>MYNLEQLKKQTKWAKTWGMEVALFPLMLILFGILIAIGGAISGEFVIFATIVLVLVGIYYFVSLIMATVYAFKLRRLAEFVRMKHPNETGFYNPSAAGTLFIVGWVLTLFLLGGLILWIGGIVLAVKANEFNRILDTINFNETTKAQASKTEEATVVENK</sequence>
<keyword evidence="1" id="KW-0472">Membrane</keyword>
<keyword evidence="1" id="KW-1133">Transmembrane helix</keyword>
<evidence type="ECO:0000313" key="2">
    <source>
        <dbReference type="EMBL" id="VEU76578.1"/>
    </source>
</evidence>
<proteinExistence type="predicted"/>
<evidence type="ECO:0000256" key="1">
    <source>
        <dbReference type="SAM" id="Phobius"/>
    </source>
</evidence>
<keyword evidence="3" id="KW-1185">Reference proteome</keyword>
<keyword evidence="1" id="KW-0812">Transmembrane</keyword>
<evidence type="ECO:0000313" key="3">
    <source>
        <dbReference type="Proteomes" id="UP000289497"/>
    </source>
</evidence>
<dbReference type="Proteomes" id="UP000289497">
    <property type="component" value="Chromosome"/>
</dbReference>
<dbReference type="RefSeq" id="WP_036435416.1">
    <property type="nucleotide sequence ID" value="NZ_LR215039.1"/>
</dbReference>
<reference evidence="2 3" key="1">
    <citation type="submission" date="2019-01" db="EMBL/GenBank/DDBJ databases">
        <authorList>
            <consortium name="Pathogen Informatics"/>
        </authorList>
    </citation>
    <scope>NUCLEOTIDE SEQUENCE [LARGE SCALE GENOMIC DNA]</scope>
    <source>
        <strain evidence="2 3">NCTC10179</strain>
    </source>
</reference>
<feature type="transmembrane region" description="Helical" evidence="1">
    <location>
        <begin position="47"/>
        <end position="72"/>
    </location>
</feature>
<protein>
    <submittedName>
        <fullName evidence="2">Uncharacterized protein</fullName>
    </submittedName>
</protein>
<feature type="transmembrane region" description="Helical" evidence="1">
    <location>
        <begin position="21"/>
        <end position="41"/>
    </location>
</feature>
<dbReference type="KEGG" id="mcou:NCTC10179_00778"/>
<name>A0A449B7L9_9BACT</name>
<accession>A0A449B7L9</accession>
<gene>
    <name evidence="2" type="ORF">NCTC10179_00778</name>
</gene>
<dbReference type="EMBL" id="LR215039">
    <property type="protein sequence ID" value="VEU76578.1"/>
    <property type="molecule type" value="Genomic_DNA"/>
</dbReference>